<dbReference type="InterPro" id="IPR046426">
    <property type="entry name" value="DAXX_histone-bd_sf"/>
</dbReference>
<dbReference type="Gene3D" id="1.10.8.810">
    <property type="entry name" value="Daxx helical bundle domain"/>
    <property type="match status" value="1"/>
</dbReference>
<evidence type="ECO:0000256" key="20">
    <source>
        <dbReference type="ARBA" id="ARBA00023242"/>
    </source>
</evidence>
<keyword evidence="10" id="KW-0678">Repressor</keyword>
<comment type="similarity">
    <text evidence="6">Belongs to the DAXX family.</text>
</comment>
<evidence type="ECO:0000256" key="18">
    <source>
        <dbReference type="ARBA" id="ARBA00023163"/>
    </source>
</evidence>
<reference evidence="26" key="2">
    <citation type="submission" date="2025-08" db="UniProtKB">
        <authorList>
            <consortium name="Ensembl"/>
        </authorList>
    </citation>
    <scope>IDENTIFICATION</scope>
</reference>
<evidence type="ECO:0000259" key="25">
    <source>
        <dbReference type="Pfam" id="PF20920"/>
    </source>
</evidence>
<keyword evidence="18" id="KW-0804">Transcription</keyword>
<dbReference type="GO" id="GO:0003714">
    <property type="term" value="F:transcription corepressor activity"/>
    <property type="evidence" value="ECO:0007669"/>
    <property type="project" value="TreeGrafter"/>
</dbReference>
<dbReference type="GO" id="GO:0050681">
    <property type="term" value="F:nuclear androgen receptor binding"/>
    <property type="evidence" value="ECO:0007669"/>
    <property type="project" value="TreeGrafter"/>
</dbReference>
<comment type="subcellular location">
    <subcellularLocation>
        <location evidence="3">Chromosome</location>
        <location evidence="3">Centromere</location>
    </subcellularLocation>
    <subcellularLocation>
        <location evidence="2">Cytoplasm</location>
    </subcellularLocation>
    <subcellularLocation>
        <location evidence="1">Nucleus</location>
        <location evidence="1">PML body</location>
    </subcellularLocation>
    <subcellularLocation>
        <location evidence="4">Nucleus</location>
        <location evidence="4">Nucleolus</location>
    </subcellularLocation>
    <subcellularLocation>
        <location evidence="5">Nucleus</location>
        <location evidence="5">Nucleoplasm</location>
    </subcellularLocation>
</comment>
<evidence type="ECO:0000256" key="12">
    <source>
        <dbReference type="ARBA" id="ARBA00022553"/>
    </source>
</evidence>
<dbReference type="CDD" id="cd13150">
    <property type="entry name" value="DAXX_histone_binding"/>
    <property type="match status" value="1"/>
</dbReference>
<feature type="domain" description="Daxx N-terminal Rassf1C-interacting" evidence="24">
    <location>
        <begin position="58"/>
        <end position="154"/>
    </location>
</feature>
<dbReference type="PANTHER" id="PTHR12766:SF7">
    <property type="entry name" value="DEATH DOMAIN-ASSOCIATED PROTEIN 6"/>
    <property type="match status" value="1"/>
</dbReference>
<evidence type="ECO:0000256" key="17">
    <source>
        <dbReference type="ARBA" id="ARBA00023054"/>
    </source>
</evidence>
<evidence type="ECO:0000256" key="5">
    <source>
        <dbReference type="ARBA" id="ARBA00004642"/>
    </source>
</evidence>
<dbReference type="AlphaFoldDB" id="H3CIB9"/>
<keyword evidence="11" id="KW-1017">Isopeptide bond</keyword>
<keyword evidence="17" id="KW-0175">Coiled coil</keyword>
<dbReference type="GO" id="GO:0042393">
    <property type="term" value="F:histone binding"/>
    <property type="evidence" value="ECO:0007669"/>
    <property type="project" value="InterPro"/>
</dbReference>
<evidence type="ECO:0000256" key="14">
    <source>
        <dbReference type="ARBA" id="ARBA00022843"/>
    </source>
</evidence>
<feature type="region of interest" description="Disordered" evidence="23">
    <location>
        <begin position="174"/>
        <end position="209"/>
    </location>
</feature>
<evidence type="ECO:0000259" key="24">
    <source>
        <dbReference type="Pfam" id="PF03344"/>
    </source>
</evidence>
<dbReference type="InterPro" id="IPR038298">
    <property type="entry name" value="Daxx_N_sf"/>
</dbReference>
<dbReference type="GO" id="GO:0005737">
    <property type="term" value="C:cytoplasm"/>
    <property type="evidence" value="ECO:0007669"/>
    <property type="project" value="UniProtKB-SubCell"/>
</dbReference>
<keyword evidence="9" id="KW-0963">Cytoplasm</keyword>
<dbReference type="FunFam" id="1.10.8.810:FF:000001">
    <property type="entry name" value="Death domain-associated protein 6"/>
    <property type="match status" value="1"/>
</dbReference>
<dbReference type="GO" id="GO:0042981">
    <property type="term" value="P:regulation of apoptotic process"/>
    <property type="evidence" value="ECO:0007669"/>
    <property type="project" value="TreeGrafter"/>
</dbReference>
<dbReference type="GO" id="GO:0006334">
    <property type="term" value="P:nucleosome assembly"/>
    <property type="evidence" value="ECO:0007669"/>
    <property type="project" value="TreeGrafter"/>
</dbReference>
<evidence type="ECO:0000256" key="3">
    <source>
        <dbReference type="ARBA" id="ARBA00004584"/>
    </source>
</evidence>
<feature type="region of interest" description="Disordered" evidence="23">
    <location>
        <begin position="410"/>
        <end position="730"/>
    </location>
</feature>
<reference evidence="27" key="1">
    <citation type="journal article" date="2004" name="Nature">
        <title>Genome duplication in the teleost fish Tetraodon nigroviridis reveals the early vertebrate proto-karyotype.</title>
        <authorList>
            <person name="Jaillon O."/>
            <person name="Aury J.-M."/>
            <person name="Brunet F."/>
            <person name="Petit J.-L."/>
            <person name="Stange-Thomann N."/>
            <person name="Mauceli E."/>
            <person name="Bouneau L."/>
            <person name="Fischer C."/>
            <person name="Ozouf-Costaz C."/>
            <person name="Bernot A."/>
            <person name="Nicaud S."/>
            <person name="Jaffe D."/>
            <person name="Fisher S."/>
            <person name="Lutfalla G."/>
            <person name="Dossat C."/>
            <person name="Segurens B."/>
            <person name="Dasilva C."/>
            <person name="Salanoubat M."/>
            <person name="Levy M."/>
            <person name="Boudet N."/>
            <person name="Castellano S."/>
            <person name="Anthouard V."/>
            <person name="Jubin C."/>
            <person name="Castelli V."/>
            <person name="Katinka M."/>
            <person name="Vacherie B."/>
            <person name="Biemont C."/>
            <person name="Skalli Z."/>
            <person name="Cattolico L."/>
            <person name="Poulain J."/>
            <person name="De Berardinis V."/>
            <person name="Cruaud C."/>
            <person name="Duprat S."/>
            <person name="Brottier P."/>
            <person name="Coutanceau J.-P."/>
            <person name="Gouzy J."/>
            <person name="Parra G."/>
            <person name="Lardier G."/>
            <person name="Chapple C."/>
            <person name="McKernan K.J."/>
            <person name="McEwan P."/>
            <person name="Bosak S."/>
            <person name="Kellis M."/>
            <person name="Volff J.-N."/>
            <person name="Guigo R."/>
            <person name="Zody M.C."/>
            <person name="Mesirov J."/>
            <person name="Lindblad-Toh K."/>
            <person name="Birren B."/>
            <person name="Nusbaum C."/>
            <person name="Kahn D."/>
            <person name="Robinson-Rechavi M."/>
            <person name="Laudet V."/>
            <person name="Schachter V."/>
            <person name="Quetier F."/>
            <person name="Saurin W."/>
            <person name="Scarpelli C."/>
            <person name="Wincker P."/>
            <person name="Lander E.S."/>
            <person name="Weissenbach J."/>
            <person name="Roest Crollius H."/>
        </authorList>
    </citation>
    <scope>NUCLEOTIDE SEQUENCE [LARGE SCALE GENOMIC DNA]</scope>
</reference>
<feature type="compositionally biased region" description="Basic and acidic residues" evidence="23">
    <location>
        <begin position="453"/>
        <end position="463"/>
    </location>
</feature>
<dbReference type="STRING" id="99883.ENSTNIP00000007997"/>
<dbReference type="OMA" id="VEYCSTH"/>
<feature type="compositionally biased region" description="Low complexity" evidence="23">
    <location>
        <begin position="557"/>
        <end position="569"/>
    </location>
</feature>
<dbReference type="InParanoid" id="H3CIB9"/>
<evidence type="ECO:0000256" key="23">
    <source>
        <dbReference type="SAM" id="MobiDB-lite"/>
    </source>
</evidence>
<evidence type="ECO:0000256" key="15">
    <source>
        <dbReference type="ARBA" id="ARBA00022853"/>
    </source>
</evidence>
<proteinExistence type="inferred from homology"/>
<evidence type="ECO:0000256" key="8">
    <source>
        <dbReference type="ARBA" id="ARBA00022454"/>
    </source>
</evidence>
<keyword evidence="14" id="KW-0832">Ubl conjugation</keyword>
<dbReference type="GeneTree" id="ENSGT00390000009448"/>
<dbReference type="GO" id="GO:0006915">
    <property type="term" value="P:apoptotic process"/>
    <property type="evidence" value="ECO:0007669"/>
    <property type="project" value="UniProtKB-KW"/>
</dbReference>
<evidence type="ECO:0000256" key="22">
    <source>
        <dbReference type="ARBA" id="ARBA00029641"/>
    </source>
</evidence>
<evidence type="ECO:0000256" key="4">
    <source>
        <dbReference type="ARBA" id="ARBA00004604"/>
    </source>
</evidence>
<dbReference type="Gene3D" id="1.20.58.2170">
    <property type="match status" value="1"/>
</dbReference>
<organism evidence="26 27">
    <name type="scientific">Tetraodon nigroviridis</name>
    <name type="common">Spotted green pufferfish</name>
    <name type="synonym">Chelonodon nigroviridis</name>
    <dbReference type="NCBI Taxonomy" id="99883"/>
    <lineage>
        <taxon>Eukaryota</taxon>
        <taxon>Metazoa</taxon>
        <taxon>Chordata</taxon>
        <taxon>Craniata</taxon>
        <taxon>Vertebrata</taxon>
        <taxon>Euteleostomi</taxon>
        <taxon>Actinopterygii</taxon>
        <taxon>Neopterygii</taxon>
        <taxon>Teleostei</taxon>
        <taxon>Neoteleostei</taxon>
        <taxon>Acanthomorphata</taxon>
        <taxon>Eupercaria</taxon>
        <taxon>Tetraodontiformes</taxon>
        <taxon>Tetradontoidea</taxon>
        <taxon>Tetraodontidae</taxon>
        <taxon>Tetraodon</taxon>
    </lineage>
</organism>
<evidence type="ECO:0000256" key="16">
    <source>
        <dbReference type="ARBA" id="ARBA00023015"/>
    </source>
</evidence>
<evidence type="ECO:0000256" key="19">
    <source>
        <dbReference type="ARBA" id="ARBA00023186"/>
    </source>
</evidence>
<evidence type="ECO:0000256" key="6">
    <source>
        <dbReference type="ARBA" id="ARBA00008592"/>
    </source>
</evidence>
<evidence type="ECO:0000256" key="1">
    <source>
        <dbReference type="ARBA" id="ARBA00004322"/>
    </source>
</evidence>
<protein>
    <recommendedName>
        <fullName evidence="7">Death domain-associated protein 6</fullName>
    </recommendedName>
    <alternativeName>
        <fullName evidence="22">Daxx</fullName>
    </alternativeName>
</protein>
<dbReference type="HOGENOM" id="CLU_022811_0_0_1"/>
<keyword evidence="19" id="KW-0143">Chaperone</keyword>
<dbReference type="GO" id="GO:0000775">
    <property type="term" value="C:chromosome, centromeric region"/>
    <property type="evidence" value="ECO:0007669"/>
    <property type="project" value="UniProtKB-SubCell"/>
</dbReference>
<evidence type="ECO:0000313" key="27">
    <source>
        <dbReference type="Proteomes" id="UP000007303"/>
    </source>
</evidence>
<evidence type="ECO:0000256" key="7">
    <source>
        <dbReference type="ARBA" id="ARBA00019298"/>
    </source>
</evidence>
<keyword evidence="8" id="KW-0158">Chromosome</keyword>
<dbReference type="GO" id="GO:0016605">
    <property type="term" value="C:PML body"/>
    <property type="evidence" value="ECO:0007669"/>
    <property type="project" value="UniProtKB-SubCell"/>
</dbReference>
<dbReference type="Ensembl" id="ENSTNIT00000008158.1">
    <property type="protein sequence ID" value="ENSTNIP00000007997.1"/>
    <property type="gene ID" value="ENSTNIG00000005315.1"/>
</dbReference>
<sequence>VAPASLADKIIVLDGDDDGEEESLSASCSVSTSIQPQAEVFQPKVQQPVASPITQSPCVSARREPHVLQAENERLFGEFVDHCLADTTDCPEVLDYLKTRHAKASPEYLCSVEFRNTLGHCLSRAQAHRSKTFVYINELCTVLTQHAAKKRQVTTQVEPDSSSAASVAFRPTSPLLESGDATLKTEGDGLPENREDVTAKDEADKKKKRASRRQIAYLENLLKMYNDEIHRLQKSELSLEDLDAEDSLFIQESKLKRKLMKIYEKLCELKGCSTLTGRVIEHRITYSSTRYPEINRRIERFINGPEAQQTPPDYQDILQQMLRANERHNLCLSRKQLNQMAKEAFREVGTRIQDRRHLDLVYNFGSHLTDPYKPATDPALLDASLLRKLRSNREVAVSRLEEVISKYANKQEDTEELERRKRQEKKRRSASALRSSGRSTGTASPHTFPFQDSKSEKEGKKEANEEESSDPDIEEEMQASAQQEGPDQDDEDDDDDGAHPVCNGTNRDSRSGEGVGTASAGKRRSLGTSGVTLSPAKASPRGLGCPTSPRQDAVSFQPESPQTEPQEPGQESDREAVASEEPLESHTPGPGVATVTKDGPPPPVSPGLSLDKGCGETCNGHLAASQPQETQEEEGDGRGRRPPGLGTPGPGEIRAGVPGWGQGAGPLPHAVPSCGSEVELPAAMDGTCSSPPQQLESSQDHPLTPPPKKNKVNVATQCDPEEVIVLSDSE</sequence>
<dbReference type="GO" id="GO:0003713">
    <property type="term" value="F:transcription coactivator activity"/>
    <property type="evidence" value="ECO:0007669"/>
    <property type="project" value="TreeGrafter"/>
</dbReference>
<feature type="compositionally biased region" description="Acidic residues" evidence="23">
    <location>
        <begin position="486"/>
        <end position="496"/>
    </location>
</feature>
<dbReference type="Pfam" id="PF03344">
    <property type="entry name" value="Daxx"/>
    <property type="match status" value="1"/>
</dbReference>
<name>H3CIB9_TETNG</name>
<keyword evidence="12" id="KW-0597">Phosphoprotein</keyword>
<evidence type="ECO:0000256" key="13">
    <source>
        <dbReference type="ARBA" id="ARBA00022703"/>
    </source>
</evidence>
<keyword evidence="15" id="KW-0156">Chromatin regulator</keyword>
<feature type="compositionally biased region" description="Low complexity" evidence="23">
    <location>
        <begin position="430"/>
        <end position="442"/>
    </location>
</feature>
<feature type="compositionally biased region" description="Polar residues" evidence="23">
    <location>
        <begin position="687"/>
        <end position="701"/>
    </location>
</feature>
<keyword evidence="20" id="KW-0539">Nucleus</keyword>
<evidence type="ECO:0000256" key="2">
    <source>
        <dbReference type="ARBA" id="ARBA00004496"/>
    </source>
</evidence>
<keyword evidence="27" id="KW-1185">Reference proteome</keyword>
<keyword evidence="13" id="KW-0053">Apoptosis</keyword>
<dbReference type="CDD" id="cd13151">
    <property type="entry name" value="DAXX_helical_bundle"/>
    <property type="match status" value="1"/>
</dbReference>
<feature type="compositionally biased region" description="Acidic residues" evidence="23">
    <location>
        <begin position="464"/>
        <end position="477"/>
    </location>
</feature>
<dbReference type="InterPro" id="IPR046378">
    <property type="entry name" value="DAXX_histone-bd"/>
</dbReference>
<dbReference type="Proteomes" id="UP000007303">
    <property type="component" value="Unassembled WGS sequence"/>
</dbReference>
<evidence type="ECO:0000256" key="11">
    <source>
        <dbReference type="ARBA" id="ARBA00022499"/>
    </source>
</evidence>
<dbReference type="GO" id="GO:0005730">
    <property type="term" value="C:nucleolus"/>
    <property type="evidence" value="ECO:0007669"/>
    <property type="project" value="UniProtKB-SubCell"/>
</dbReference>
<accession>H3CIB9</accession>
<dbReference type="Pfam" id="PF20920">
    <property type="entry name" value="DAXX_hist_bd"/>
    <property type="match status" value="1"/>
</dbReference>
<dbReference type="InterPro" id="IPR031333">
    <property type="entry name" value="Daxx_N"/>
</dbReference>
<dbReference type="PANTHER" id="PTHR12766">
    <property type="entry name" value="DEATH DOMAIN-ASSOCIATED PROTEIN 6 DAXX"/>
    <property type="match status" value="1"/>
</dbReference>
<reference evidence="26" key="3">
    <citation type="submission" date="2025-09" db="UniProtKB">
        <authorList>
            <consortium name="Ensembl"/>
        </authorList>
    </citation>
    <scope>IDENTIFICATION</scope>
</reference>
<feature type="compositionally biased region" description="Basic and acidic residues" evidence="23">
    <location>
        <begin position="183"/>
        <end position="205"/>
    </location>
</feature>
<evidence type="ECO:0000256" key="10">
    <source>
        <dbReference type="ARBA" id="ARBA00022491"/>
    </source>
</evidence>
<evidence type="ECO:0000313" key="26">
    <source>
        <dbReference type="Ensembl" id="ENSTNIP00000007997.1"/>
    </source>
</evidence>
<feature type="compositionally biased region" description="Basic and acidic residues" evidence="23">
    <location>
        <begin position="410"/>
        <end position="421"/>
    </location>
</feature>
<dbReference type="FunFam" id="1.20.58.2170:FF:000001">
    <property type="entry name" value="Death domain-associated protein 6"/>
    <property type="match status" value="1"/>
</dbReference>
<feature type="domain" description="Daxx histone-binding" evidence="25">
    <location>
        <begin position="323"/>
        <end position="408"/>
    </location>
</feature>
<keyword evidence="16" id="KW-0805">Transcription regulation</keyword>
<keyword evidence="21" id="KW-0137">Centromere</keyword>
<evidence type="ECO:0000256" key="9">
    <source>
        <dbReference type="ARBA" id="ARBA00022490"/>
    </source>
</evidence>
<evidence type="ECO:0000256" key="21">
    <source>
        <dbReference type="ARBA" id="ARBA00023328"/>
    </source>
</evidence>